<organism evidence="2 3">
    <name type="scientific">Agrobacterium burrii</name>
    <dbReference type="NCBI Taxonomy" id="2815339"/>
    <lineage>
        <taxon>Bacteria</taxon>
        <taxon>Pseudomonadati</taxon>
        <taxon>Pseudomonadota</taxon>
        <taxon>Alphaproteobacteria</taxon>
        <taxon>Hyphomicrobiales</taxon>
        <taxon>Rhizobiaceae</taxon>
        <taxon>Rhizobium/Agrobacterium group</taxon>
        <taxon>Agrobacterium</taxon>
        <taxon>Agrobacterium tumefaciens complex</taxon>
    </lineage>
</organism>
<protein>
    <submittedName>
        <fullName evidence="2">AAA family ATPase</fullName>
    </submittedName>
</protein>
<dbReference type="InterPro" id="IPR003959">
    <property type="entry name" value="ATPase_AAA_core"/>
</dbReference>
<sequence length="31" mass="3250">MKRVLIVGCPGAGKSTLAKQLAKITDLPLVQ</sequence>
<dbReference type="InterPro" id="IPR027417">
    <property type="entry name" value="P-loop_NTPase"/>
</dbReference>
<keyword evidence="3" id="KW-1185">Reference proteome</keyword>
<name>A0ABS3EN57_9HYPH</name>
<dbReference type="Proteomes" id="UP000664699">
    <property type="component" value="Unassembled WGS sequence"/>
</dbReference>
<dbReference type="SUPFAM" id="SSF52540">
    <property type="entry name" value="P-loop containing nucleoside triphosphate hydrolases"/>
    <property type="match status" value="1"/>
</dbReference>
<proteinExistence type="predicted"/>
<evidence type="ECO:0000313" key="2">
    <source>
        <dbReference type="EMBL" id="MBO0133425.1"/>
    </source>
</evidence>
<evidence type="ECO:0000313" key="3">
    <source>
        <dbReference type="Proteomes" id="UP000664699"/>
    </source>
</evidence>
<dbReference type="Gene3D" id="3.40.50.300">
    <property type="entry name" value="P-loop containing nucleotide triphosphate hydrolases"/>
    <property type="match status" value="1"/>
</dbReference>
<comment type="caution">
    <text evidence="2">The sequence shown here is derived from an EMBL/GenBank/DDBJ whole genome shotgun (WGS) entry which is preliminary data.</text>
</comment>
<dbReference type="Pfam" id="PF00004">
    <property type="entry name" value="AAA"/>
    <property type="match status" value="1"/>
</dbReference>
<dbReference type="EMBL" id="JAFLNA010000013">
    <property type="protein sequence ID" value="MBO0133425.1"/>
    <property type="molecule type" value="Genomic_DNA"/>
</dbReference>
<dbReference type="RefSeq" id="WP_198927928.1">
    <property type="nucleotide sequence ID" value="NZ_JAFLNA010000013.1"/>
</dbReference>
<reference evidence="2 3" key="1">
    <citation type="submission" date="2021-03" db="EMBL/GenBank/DDBJ databases">
        <title>Whole genome sequence of Agrobacterium sp. strain Rnr.</title>
        <authorList>
            <person name="Mafakheri H."/>
            <person name="Taghavi S.M."/>
            <person name="Nemanja K."/>
            <person name="Osdaghi E."/>
        </authorList>
    </citation>
    <scope>NUCLEOTIDE SEQUENCE [LARGE SCALE GENOMIC DNA]</scope>
    <source>
        <strain evidence="2 3">Rnr</strain>
    </source>
</reference>
<gene>
    <name evidence="2" type="ORF">JZX89_22015</name>
</gene>
<evidence type="ECO:0000259" key="1">
    <source>
        <dbReference type="Pfam" id="PF00004"/>
    </source>
</evidence>
<accession>A0ABS3EN57</accession>
<feature type="domain" description="ATPase AAA-type core" evidence="1">
    <location>
        <begin position="4"/>
        <end position="30"/>
    </location>
</feature>